<dbReference type="Proteomes" id="UP000645828">
    <property type="component" value="Unassembled WGS sequence"/>
</dbReference>
<evidence type="ECO:0000256" key="1">
    <source>
        <dbReference type="SAM" id="Phobius"/>
    </source>
</evidence>
<accession>A0A811Y7H5</accession>
<sequence length="46" mass="5514">MSDEITCFSLLLLSNLLLPISYFIYFRNFFLFFWEVKLCCVIPLLS</sequence>
<proteinExistence type="predicted"/>
<organism evidence="2 3">
    <name type="scientific">Nyctereutes procyonoides</name>
    <name type="common">Raccoon dog</name>
    <name type="synonym">Canis procyonoides</name>
    <dbReference type="NCBI Taxonomy" id="34880"/>
    <lineage>
        <taxon>Eukaryota</taxon>
        <taxon>Metazoa</taxon>
        <taxon>Chordata</taxon>
        <taxon>Craniata</taxon>
        <taxon>Vertebrata</taxon>
        <taxon>Euteleostomi</taxon>
        <taxon>Mammalia</taxon>
        <taxon>Eutheria</taxon>
        <taxon>Laurasiatheria</taxon>
        <taxon>Carnivora</taxon>
        <taxon>Caniformia</taxon>
        <taxon>Canidae</taxon>
        <taxon>Nyctereutes</taxon>
    </lineage>
</organism>
<reference evidence="2" key="1">
    <citation type="submission" date="2020-12" db="EMBL/GenBank/DDBJ databases">
        <authorList>
            <consortium name="Molecular Ecology Group"/>
        </authorList>
    </citation>
    <scope>NUCLEOTIDE SEQUENCE</scope>
    <source>
        <strain evidence="2">TBG_1078</strain>
    </source>
</reference>
<evidence type="ECO:0000313" key="2">
    <source>
        <dbReference type="EMBL" id="CAD7673530.1"/>
    </source>
</evidence>
<dbReference type="EMBL" id="CAJHUB010000671">
    <property type="protein sequence ID" value="CAD7673530.1"/>
    <property type="molecule type" value="Genomic_DNA"/>
</dbReference>
<feature type="transmembrane region" description="Helical" evidence="1">
    <location>
        <begin position="7"/>
        <end position="25"/>
    </location>
</feature>
<keyword evidence="1" id="KW-0812">Transmembrane</keyword>
<comment type="caution">
    <text evidence="2">The sequence shown here is derived from an EMBL/GenBank/DDBJ whole genome shotgun (WGS) entry which is preliminary data.</text>
</comment>
<evidence type="ECO:0000313" key="3">
    <source>
        <dbReference type="Proteomes" id="UP000645828"/>
    </source>
</evidence>
<keyword evidence="1" id="KW-1133">Transmembrane helix</keyword>
<protein>
    <submittedName>
        <fullName evidence="2">(raccoon dog) hypothetical protein</fullName>
    </submittedName>
</protein>
<dbReference type="AlphaFoldDB" id="A0A811Y7H5"/>
<name>A0A811Y7H5_NYCPR</name>
<keyword evidence="1" id="KW-0472">Membrane</keyword>
<gene>
    <name evidence="2" type="ORF">NYPRO_LOCUS6325</name>
</gene>
<keyword evidence="3" id="KW-1185">Reference proteome</keyword>